<feature type="domain" description="DUF2326" evidence="1">
    <location>
        <begin position="2"/>
        <end position="67"/>
    </location>
</feature>
<dbReference type="InterPro" id="IPR018760">
    <property type="entry name" value="DUF2326"/>
</dbReference>
<gene>
    <name evidence="2" type="ORF">NTG6680_2474</name>
</gene>
<protein>
    <recommendedName>
        <fullName evidence="1">DUF2326 domain-containing protein</fullName>
    </recommendedName>
</protein>
<accession>A0ABM8Z1M1</accession>
<evidence type="ECO:0000313" key="2">
    <source>
        <dbReference type="EMBL" id="CAG9933723.1"/>
    </source>
</evidence>
<dbReference type="Proteomes" id="UP000839052">
    <property type="component" value="Chromosome"/>
</dbReference>
<keyword evidence="3" id="KW-1185">Reference proteome</keyword>
<dbReference type="EMBL" id="OU912926">
    <property type="protein sequence ID" value="CAG9933723.1"/>
    <property type="molecule type" value="Genomic_DNA"/>
</dbReference>
<sequence>MQGSRSQSIKNMQIFCFRLILLRLCAKREIGPDFLIHDSHLFDEINGHQISSMLKIGVATARELGFQ</sequence>
<dbReference type="Pfam" id="PF10088">
    <property type="entry name" value="DUF2326"/>
    <property type="match status" value="1"/>
</dbReference>
<organism evidence="2 3">
    <name type="scientific">Candidatus Nitrotoga arctica</name>
    <dbReference type="NCBI Taxonomy" id="453162"/>
    <lineage>
        <taxon>Bacteria</taxon>
        <taxon>Pseudomonadati</taxon>
        <taxon>Pseudomonadota</taxon>
        <taxon>Betaproteobacteria</taxon>
        <taxon>Nitrosomonadales</taxon>
        <taxon>Gallionellaceae</taxon>
        <taxon>Candidatus Nitrotoga</taxon>
    </lineage>
</organism>
<reference evidence="2 3" key="1">
    <citation type="submission" date="2021-10" db="EMBL/GenBank/DDBJ databases">
        <authorList>
            <person name="Koch H."/>
        </authorList>
    </citation>
    <scope>NUCLEOTIDE SEQUENCE [LARGE SCALE GENOMIC DNA]</scope>
    <source>
        <strain evidence="2">6680</strain>
    </source>
</reference>
<evidence type="ECO:0000259" key="1">
    <source>
        <dbReference type="Pfam" id="PF10088"/>
    </source>
</evidence>
<name>A0ABM8Z1M1_9PROT</name>
<evidence type="ECO:0000313" key="3">
    <source>
        <dbReference type="Proteomes" id="UP000839052"/>
    </source>
</evidence>
<proteinExistence type="predicted"/>